<dbReference type="PROSITE" id="PS51327">
    <property type="entry name" value="DICER_DSRBF"/>
    <property type="match status" value="1"/>
</dbReference>
<dbReference type="SUPFAM" id="SSF101690">
    <property type="entry name" value="PAZ domain"/>
    <property type="match status" value="1"/>
</dbReference>
<dbReference type="FunFam" id="3.40.50.300:FF:000628">
    <property type="entry name" value="Endoribonuclease Dicer"/>
    <property type="match status" value="1"/>
</dbReference>
<comment type="similarity">
    <text evidence="14 15">Belongs to the helicase family. Dicer subfamily.</text>
</comment>
<dbReference type="Pfam" id="PF20931">
    <property type="entry name" value="Dicer_platform"/>
    <property type="match status" value="1"/>
</dbReference>
<dbReference type="SUPFAM" id="SSF69065">
    <property type="entry name" value="RNase III domain-like"/>
    <property type="match status" value="1"/>
</dbReference>
<organism evidence="21 22">
    <name type="scientific">Brenthis ino</name>
    <name type="common">lesser marbled fritillary</name>
    <dbReference type="NCBI Taxonomy" id="405034"/>
    <lineage>
        <taxon>Eukaryota</taxon>
        <taxon>Metazoa</taxon>
        <taxon>Ecdysozoa</taxon>
        <taxon>Arthropoda</taxon>
        <taxon>Hexapoda</taxon>
        <taxon>Insecta</taxon>
        <taxon>Pterygota</taxon>
        <taxon>Neoptera</taxon>
        <taxon>Endopterygota</taxon>
        <taxon>Lepidoptera</taxon>
        <taxon>Glossata</taxon>
        <taxon>Ditrysia</taxon>
        <taxon>Papilionoidea</taxon>
        <taxon>Nymphalidae</taxon>
        <taxon>Heliconiinae</taxon>
        <taxon>Argynnini</taxon>
        <taxon>Brenthis</taxon>
    </lineage>
</organism>
<dbReference type="Pfam" id="PF03368">
    <property type="entry name" value="Dicer_dimer"/>
    <property type="match status" value="1"/>
</dbReference>
<keyword evidence="4" id="KW-0479">Metal-binding</keyword>
<dbReference type="Gene3D" id="3.30.160.380">
    <property type="entry name" value="Dicer dimerisation domain"/>
    <property type="match status" value="1"/>
</dbReference>
<dbReference type="SUPFAM" id="SSF52540">
    <property type="entry name" value="P-loop containing nucleoside triphosphate hydrolases"/>
    <property type="match status" value="1"/>
</dbReference>
<dbReference type="Proteomes" id="UP000838878">
    <property type="component" value="Chromosome 14"/>
</dbReference>
<dbReference type="CDD" id="cd18034">
    <property type="entry name" value="DEXHc_dicer"/>
    <property type="match status" value="1"/>
</dbReference>
<dbReference type="GO" id="GO:0030422">
    <property type="term" value="P:siRNA processing"/>
    <property type="evidence" value="ECO:0007669"/>
    <property type="project" value="UniProtKB-ARBA"/>
</dbReference>
<keyword evidence="7" id="KW-0255">Endonuclease</keyword>
<dbReference type="GO" id="GO:0046872">
    <property type="term" value="F:metal ion binding"/>
    <property type="evidence" value="ECO:0007669"/>
    <property type="project" value="UniProtKB-KW"/>
</dbReference>
<evidence type="ECO:0000256" key="15">
    <source>
        <dbReference type="PROSITE-ProRule" id="PRU00657"/>
    </source>
</evidence>
<evidence type="ECO:0000256" key="11">
    <source>
        <dbReference type="ARBA" id="ARBA00022842"/>
    </source>
</evidence>
<dbReference type="GO" id="GO:0004525">
    <property type="term" value="F:ribonuclease III activity"/>
    <property type="evidence" value="ECO:0007669"/>
    <property type="project" value="InterPro"/>
</dbReference>
<dbReference type="PANTHER" id="PTHR14950:SF37">
    <property type="entry name" value="ENDORIBONUCLEASE DICER"/>
    <property type="match status" value="1"/>
</dbReference>
<evidence type="ECO:0000259" key="19">
    <source>
        <dbReference type="PROSITE" id="PS51194"/>
    </source>
</evidence>
<dbReference type="Pfam" id="PF02170">
    <property type="entry name" value="PAZ"/>
    <property type="match status" value="1"/>
</dbReference>
<dbReference type="PROSITE" id="PS51194">
    <property type="entry name" value="HELICASE_CTER"/>
    <property type="match status" value="1"/>
</dbReference>
<dbReference type="InterPro" id="IPR038248">
    <property type="entry name" value="Dicer_dimer_sf"/>
</dbReference>
<dbReference type="EMBL" id="OV170234">
    <property type="protein sequence ID" value="CAH0719966.1"/>
    <property type="molecule type" value="Genomic_DNA"/>
</dbReference>
<dbReference type="InterPro" id="IPR027417">
    <property type="entry name" value="P-loop_NTPase"/>
</dbReference>
<dbReference type="Pfam" id="PF00271">
    <property type="entry name" value="Helicase_C"/>
    <property type="match status" value="1"/>
</dbReference>
<reference evidence="21" key="1">
    <citation type="submission" date="2021-12" db="EMBL/GenBank/DDBJ databases">
        <authorList>
            <person name="Martin H S."/>
        </authorList>
    </citation>
    <scope>NUCLEOTIDE SEQUENCE</scope>
</reference>
<keyword evidence="3" id="KW-0540">Nuclease</keyword>
<keyword evidence="10" id="KW-0067">ATP-binding</keyword>
<dbReference type="InterPro" id="IPR006935">
    <property type="entry name" value="Helicase/UvrB_N"/>
</dbReference>
<comment type="cofactor">
    <cofactor evidence="1">
        <name>Mn(2+)</name>
        <dbReference type="ChEBI" id="CHEBI:29035"/>
    </cofactor>
</comment>
<evidence type="ECO:0000256" key="5">
    <source>
        <dbReference type="ARBA" id="ARBA00022737"/>
    </source>
</evidence>
<feature type="domain" description="PAZ" evidence="17">
    <location>
        <begin position="854"/>
        <end position="969"/>
    </location>
</feature>
<dbReference type="SMART" id="SM00490">
    <property type="entry name" value="HELICc"/>
    <property type="match status" value="1"/>
</dbReference>
<dbReference type="SMART" id="SM00949">
    <property type="entry name" value="PAZ"/>
    <property type="match status" value="1"/>
</dbReference>
<dbReference type="Pfam" id="PF00636">
    <property type="entry name" value="Ribonuclease_3"/>
    <property type="match status" value="1"/>
</dbReference>
<evidence type="ECO:0000313" key="21">
    <source>
        <dbReference type="EMBL" id="CAH0719966.1"/>
    </source>
</evidence>
<dbReference type="GO" id="GO:0004386">
    <property type="term" value="F:helicase activity"/>
    <property type="evidence" value="ECO:0007669"/>
    <property type="project" value="UniProtKB-KW"/>
</dbReference>
<dbReference type="PANTHER" id="PTHR14950">
    <property type="entry name" value="DICER-RELATED"/>
    <property type="match status" value="1"/>
</dbReference>
<evidence type="ECO:0000256" key="14">
    <source>
        <dbReference type="ARBA" id="ARBA00035116"/>
    </source>
</evidence>
<evidence type="ECO:0000256" key="8">
    <source>
        <dbReference type="ARBA" id="ARBA00022801"/>
    </source>
</evidence>
<dbReference type="SMART" id="SM00487">
    <property type="entry name" value="DEXDc"/>
    <property type="match status" value="1"/>
</dbReference>
<accession>A0A8J9Y9T5</accession>
<dbReference type="InterPro" id="IPR001650">
    <property type="entry name" value="Helicase_C-like"/>
</dbReference>
<evidence type="ECO:0000256" key="4">
    <source>
        <dbReference type="ARBA" id="ARBA00022723"/>
    </source>
</evidence>
<dbReference type="Gene3D" id="2.170.260.10">
    <property type="entry name" value="paz domain"/>
    <property type="match status" value="1"/>
</dbReference>
<dbReference type="OrthoDB" id="416741at2759"/>
<evidence type="ECO:0000259" key="18">
    <source>
        <dbReference type="PROSITE" id="PS51192"/>
    </source>
</evidence>
<evidence type="ECO:0008006" key="23">
    <source>
        <dbReference type="Google" id="ProtNLM"/>
    </source>
</evidence>
<feature type="non-terminal residue" evidence="21">
    <location>
        <position position="1317"/>
    </location>
</feature>
<name>A0A8J9Y9T5_9NEOP</name>
<evidence type="ECO:0000259" key="20">
    <source>
        <dbReference type="PROSITE" id="PS51327"/>
    </source>
</evidence>
<feature type="domain" description="Dicer dsRNA-binding fold" evidence="20">
    <location>
        <begin position="582"/>
        <end position="677"/>
    </location>
</feature>
<dbReference type="SMART" id="SM00535">
    <property type="entry name" value="RIBOc"/>
    <property type="match status" value="1"/>
</dbReference>
<dbReference type="InterPro" id="IPR000999">
    <property type="entry name" value="RNase_III_dom"/>
</dbReference>
<dbReference type="Gene3D" id="3.40.50.300">
    <property type="entry name" value="P-loop containing nucleotide triphosphate hydrolases"/>
    <property type="match status" value="2"/>
</dbReference>
<protein>
    <recommendedName>
        <fullName evidence="23">Dicer-2</fullName>
    </recommendedName>
</protein>
<evidence type="ECO:0000313" key="22">
    <source>
        <dbReference type="Proteomes" id="UP000838878"/>
    </source>
</evidence>
<evidence type="ECO:0000256" key="13">
    <source>
        <dbReference type="ARBA" id="ARBA00023211"/>
    </source>
</evidence>
<keyword evidence="12" id="KW-0943">RNA-mediated gene silencing</keyword>
<evidence type="ECO:0000256" key="2">
    <source>
        <dbReference type="ARBA" id="ARBA00001946"/>
    </source>
</evidence>
<keyword evidence="13" id="KW-0464">Manganese</keyword>
<evidence type="ECO:0000256" key="1">
    <source>
        <dbReference type="ARBA" id="ARBA00001936"/>
    </source>
</evidence>
<evidence type="ECO:0000259" key="16">
    <source>
        <dbReference type="PROSITE" id="PS50142"/>
    </source>
</evidence>
<dbReference type="Pfam" id="PF04851">
    <property type="entry name" value="ResIII"/>
    <property type="match status" value="1"/>
</dbReference>
<comment type="cofactor">
    <cofactor evidence="2">
        <name>Mg(2+)</name>
        <dbReference type="ChEBI" id="CHEBI:18420"/>
    </cofactor>
</comment>
<dbReference type="CDD" id="cd15903">
    <property type="entry name" value="Dicer_PBD"/>
    <property type="match status" value="1"/>
</dbReference>
<proteinExistence type="inferred from homology"/>
<dbReference type="PROSITE" id="PS50142">
    <property type="entry name" value="RNASE_3_2"/>
    <property type="match status" value="1"/>
</dbReference>
<dbReference type="GO" id="GO:0003677">
    <property type="term" value="F:DNA binding"/>
    <property type="evidence" value="ECO:0007669"/>
    <property type="project" value="InterPro"/>
</dbReference>
<evidence type="ECO:0000256" key="9">
    <source>
        <dbReference type="ARBA" id="ARBA00022806"/>
    </source>
</evidence>
<sequence>MDSNLELIPRIYQAQIEEIAFRKNTIIHLPTGSGKTLIAIRLIKRLRHTFQKPWGEGGKRCFFLVNNVPLVTQQKKVIEHQCPVDGVAGFCSEDKVDYWDKNKWDYELSKHEVIVMTSQILHDMITHKFIKIEDISLIIFDECHHAVDDHPMRLVMKHFELCPVNKQPRILGLTATLLNSNVKLSKVEENLRNLEITFHATIATANDMGEVATHSTNPHELVQYYKTPSMNDAALEAIVLLSELQSNVMSVDLPKPVLNPDVKLKPWQLDISTDPAKIIKSVKNMIQSMIETIKEMGIYGGAIAILSYIVAFERRKRWAATQEEELLYTIVITHSIEARMVLIEAMKEKVGYDKIVKYSSPKVLQLLNVLKEYSPVNCSADDVLLKINHKRNALSALILTQQRSTSKILFNILKDVKETNPVEFGFLQHDFVVGFNINPLTHTREQYYTKKLSLQALLKFKNGDLNCLISTSVLEEGIDIPQCLLVVRYDEPLEYRSYIQSKGRARSKEANFVILVAEDKKEKFVGKFKEFQKIEEYIYGLLHGNTLERDAPTEDDIQENCYVDNIQPYYTKSGVRLPAESAISLVNRYCNLLPHDQFTKIAPMWVQEKVHKNGELHRLITIIMPISCPVKEPVQGTPQVNLKSAKRSAALNVCKRLHEMKELDDDSLLPRQYGKIDFDSVDVKDCFPNWRDEVFEEKKKDVPIPGTKRRVRKHPKVYPKCLNGPKICNYANQVFYLHIIKLNTAFDEPKDSRERALFSLLRRKEGYGFLTLQKLPNICSFPMFLTVGEVNTSLEMNYATVKINLDVFELVKEFHFFIFDQVLEVAKKFLIFDGTCNNLYVVPIKINDNNGYDIDWEIMQTHKEIRPVAEPPAQERISLKVTEEVYKNSVVTPWYRGSILPDRYIVTNVLEHLTPQSNFDSDCFVSYADYYSSKYNLEIIGKKDQPLLEVRNISTRMNCLLPRAATIDKFTDKQRKLVSLAQGDDKPRAFSELFIPEFCIHYAFPGVLWYKAVLLPSIMHRVNMLLVAEELRSEIANCMNSGRKDLLKGEDWLPIEVDLPVAMKSLLSNVEEPVAMNSIDRINNPIDESAQKPLNIMSVKESVYQLQKKKISKEYPWDESKEPIDVDRNLSTVTVMDVECYDSFVSAPLFTIETEAVPAVGRSLVRPNTSAAILPPPLKYIDKIKLLSKTLSSRGPELRDILAALTTINSHDTFNLERAETLGDAFLKFATSLFLFHKFPQLDEGQLTNIKGRLLGNRNLYYAGERINLGGRMKVEQFSPRRDFVVPGFFAPPELVSIIEEKKVSMFVIHFIALLGV</sequence>
<keyword evidence="11" id="KW-0460">Magnesium</keyword>
<gene>
    <name evidence="21" type="ORF">BINO364_LOCUS6251</name>
</gene>
<feature type="domain" description="Helicase ATP-binding" evidence="18">
    <location>
        <begin position="16"/>
        <end position="195"/>
    </location>
</feature>
<dbReference type="InterPro" id="IPR048512">
    <property type="entry name" value="Dicer_platform"/>
</dbReference>
<evidence type="ECO:0000256" key="6">
    <source>
        <dbReference type="ARBA" id="ARBA00022741"/>
    </source>
</evidence>
<evidence type="ECO:0000259" key="17">
    <source>
        <dbReference type="PROSITE" id="PS50821"/>
    </source>
</evidence>
<keyword evidence="9" id="KW-0347">Helicase</keyword>
<feature type="domain" description="RNase III" evidence="16">
    <location>
        <begin position="1184"/>
        <end position="1317"/>
    </location>
</feature>
<dbReference type="GO" id="GO:0003723">
    <property type="term" value="F:RNA binding"/>
    <property type="evidence" value="ECO:0007669"/>
    <property type="project" value="UniProtKB-UniRule"/>
</dbReference>
<dbReference type="InterPro" id="IPR014001">
    <property type="entry name" value="Helicase_ATP-bd"/>
</dbReference>
<dbReference type="InterPro" id="IPR003100">
    <property type="entry name" value="PAZ_dom"/>
</dbReference>
<keyword evidence="6" id="KW-0547">Nucleotide-binding</keyword>
<dbReference type="Gene3D" id="1.10.1520.10">
    <property type="entry name" value="Ribonuclease III domain"/>
    <property type="match status" value="1"/>
</dbReference>
<dbReference type="InterPro" id="IPR048513">
    <property type="entry name" value="Dicer_PBD"/>
</dbReference>
<dbReference type="InterPro" id="IPR036085">
    <property type="entry name" value="PAZ_dom_sf"/>
</dbReference>
<dbReference type="PROSITE" id="PS51192">
    <property type="entry name" value="HELICASE_ATP_BIND_1"/>
    <property type="match status" value="1"/>
</dbReference>
<dbReference type="CDD" id="cd00593">
    <property type="entry name" value="RIBOc"/>
    <property type="match status" value="1"/>
</dbReference>
<keyword evidence="15" id="KW-0694">RNA-binding</keyword>
<keyword evidence="5" id="KW-0677">Repeat</keyword>
<evidence type="ECO:0000256" key="12">
    <source>
        <dbReference type="ARBA" id="ARBA00023158"/>
    </source>
</evidence>
<keyword evidence="22" id="KW-1185">Reference proteome</keyword>
<evidence type="ECO:0000256" key="7">
    <source>
        <dbReference type="ARBA" id="ARBA00022759"/>
    </source>
</evidence>
<keyword evidence="8" id="KW-0378">Hydrolase</keyword>
<dbReference type="InterPro" id="IPR005034">
    <property type="entry name" value="Dicer_dimerisation"/>
</dbReference>
<dbReference type="PROSITE" id="PS50821">
    <property type="entry name" value="PAZ"/>
    <property type="match status" value="1"/>
</dbReference>
<dbReference type="GO" id="GO:0005524">
    <property type="term" value="F:ATP binding"/>
    <property type="evidence" value="ECO:0007669"/>
    <property type="project" value="UniProtKB-KW"/>
</dbReference>
<evidence type="ECO:0000256" key="10">
    <source>
        <dbReference type="ARBA" id="ARBA00022840"/>
    </source>
</evidence>
<evidence type="ECO:0000256" key="3">
    <source>
        <dbReference type="ARBA" id="ARBA00022722"/>
    </source>
</evidence>
<feature type="domain" description="Helicase C-terminal" evidence="19">
    <location>
        <begin position="379"/>
        <end position="558"/>
    </location>
</feature>
<dbReference type="InterPro" id="IPR036389">
    <property type="entry name" value="RNase_III_sf"/>
</dbReference>